<dbReference type="PANTHER" id="PTHR31814:SF2">
    <property type="entry name" value="PHOSPHOMEVALONATE KINASE"/>
    <property type="match status" value="1"/>
</dbReference>
<keyword evidence="3 9" id="KW-0808">Transferase</keyword>
<reference evidence="9 10" key="1">
    <citation type="submission" date="2018-10" db="EMBL/GenBank/DDBJ databases">
        <title>Draft genome sequence of Weissella viridescens UCO-SMC3.</title>
        <authorList>
            <person name="Garcia-Cancino A."/>
            <person name="Espinoza-Monje M."/>
            <person name="Albarracin L."/>
            <person name="Garcia-Castillo V."/>
            <person name="Campos-Martin J."/>
            <person name="Nakano Y."/>
            <person name="Guitierrez-Zamorano C."/>
            <person name="Ikeda-Ohtsubo W."/>
            <person name="Morita H."/>
            <person name="Kitazawa H."/>
            <person name="Villena J."/>
        </authorList>
    </citation>
    <scope>NUCLEOTIDE SEQUENCE [LARGE SCALE GENOMIC DNA]</scope>
    <source>
        <strain evidence="9 10">UCO-SMC3</strain>
    </source>
</reference>
<feature type="domain" description="GHMP kinase C-terminal" evidence="8">
    <location>
        <begin position="260"/>
        <end position="342"/>
    </location>
</feature>
<dbReference type="UniPathway" id="UPA00057">
    <property type="reaction ID" value="UER00099"/>
</dbReference>
<dbReference type="GO" id="GO:0004631">
    <property type="term" value="F:phosphomevalonate kinase activity"/>
    <property type="evidence" value="ECO:0007669"/>
    <property type="project" value="UniProtKB-EC"/>
</dbReference>
<keyword evidence="6" id="KW-0067">ATP-binding</keyword>
<evidence type="ECO:0000256" key="6">
    <source>
        <dbReference type="ARBA" id="ARBA00022840"/>
    </source>
</evidence>
<protein>
    <recommendedName>
        <fullName evidence="2">phosphomevalonate kinase</fullName>
        <ecNumber evidence="2">2.7.4.2</ecNumber>
    </recommendedName>
</protein>
<evidence type="ECO:0000256" key="2">
    <source>
        <dbReference type="ARBA" id="ARBA00012958"/>
    </source>
</evidence>
<dbReference type="OrthoDB" id="1522677at2"/>
<dbReference type="AlphaFoldDB" id="A0A3P2RLJ9"/>
<evidence type="ECO:0000256" key="3">
    <source>
        <dbReference type="ARBA" id="ARBA00022679"/>
    </source>
</evidence>
<dbReference type="InterPro" id="IPR020568">
    <property type="entry name" value="Ribosomal_Su5_D2-typ_SF"/>
</dbReference>
<dbReference type="Gene3D" id="3.30.70.890">
    <property type="entry name" value="GHMP kinase, C-terminal domain"/>
    <property type="match status" value="1"/>
</dbReference>
<dbReference type="SUPFAM" id="SSF55060">
    <property type="entry name" value="GHMP Kinase, C-terminal domain"/>
    <property type="match status" value="1"/>
</dbReference>
<dbReference type="InterPro" id="IPR006204">
    <property type="entry name" value="GHMP_kinase_N_dom"/>
</dbReference>
<dbReference type="EC" id="2.7.4.2" evidence="2"/>
<evidence type="ECO:0000256" key="4">
    <source>
        <dbReference type="ARBA" id="ARBA00022741"/>
    </source>
</evidence>
<evidence type="ECO:0000259" key="8">
    <source>
        <dbReference type="Pfam" id="PF08544"/>
    </source>
</evidence>
<dbReference type="EMBL" id="RHGY01000002">
    <property type="protein sequence ID" value="RRG18348.1"/>
    <property type="molecule type" value="Genomic_DNA"/>
</dbReference>
<feature type="domain" description="GHMP kinase N-terminal" evidence="7">
    <location>
        <begin position="93"/>
        <end position="170"/>
    </location>
</feature>
<gene>
    <name evidence="9" type="ORF">D3P96_03420</name>
</gene>
<comment type="pathway">
    <text evidence="1">Isoprenoid biosynthesis; isopentenyl diphosphate biosynthesis via mevalonate pathway; isopentenyl diphosphate from (R)-mevalonate: step 2/3.</text>
</comment>
<evidence type="ECO:0000256" key="5">
    <source>
        <dbReference type="ARBA" id="ARBA00022777"/>
    </source>
</evidence>
<dbReference type="InterPro" id="IPR005917">
    <property type="entry name" value="Pmev_kinase_bact"/>
</dbReference>
<dbReference type="InterPro" id="IPR013750">
    <property type="entry name" value="GHMP_kinase_C_dom"/>
</dbReference>
<sequence length="357" mass="39589">MITQVKAPGKLYLAGEYAITLPGQASIIFAVNRYMTVIIADVDETKPVITIDSDKLGQKLIHLDQLDQQTLDDTWNLTTKTLQVMSLWLAEHQQTLTSLSIKLASDLDQDGKKIGLGSSAATVVALIKGIAHHYQLSLSRLELFKLSAITLSSLDSFKAGSMGDVAAASFESLIFYSRFDNQWLETELSKSNCQLSALIATDWPKLDIHDIAFPSNWRLVVGWTGQPADTQQLLTINAKVARIYKERLGSKTTPLIKRLEKNIQQADYISFRTNLRLNQQALVKFADFMHINYVTPKLRELLSSAYRRGIAAKISGAGNGDNGLAIVQNEATEMALKKAWQARDIIPLQLEIATPET</sequence>
<comment type="caution">
    <text evidence="9">The sequence shown here is derived from an EMBL/GenBank/DDBJ whole genome shotgun (WGS) entry which is preliminary data.</text>
</comment>
<name>A0A3P2RLJ9_WEIVI</name>
<dbReference type="InterPro" id="IPR035102">
    <property type="entry name" value="Phosphomevalonate_kinase"/>
</dbReference>
<dbReference type="InterPro" id="IPR014721">
    <property type="entry name" value="Ribsml_uS5_D2-typ_fold_subgr"/>
</dbReference>
<dbReference type="Proteomes" id="UP000275836">
    <property type="component" value="Unassembled WGS sequence"/>
</dbReference>
<dbReference type="RefSeq" id="WP_124942991.1">
    <property type="nucleotide sequence ID" value="NZ_RHGY01000002.1"/>
</dbReference>
<dbReference type="NCBIfam" id="TIGR01220">
    <property type="entry name" value="Pmev_kin_Gr_pos"/>
    <property type="match status" value="1"/>
</dbReference>
<dbReference type="Gene3D" id="3.30.230.10">
    <property type="match status" value="1"/>
</dbReference>
<organism evidence="9 10">
    <name type="scientific">Weissella viridescens</name>
    <name type="common">Lactobacillus viridescens</name>
    <dbReference type="NCBI Taxonomy" id="1629"/>
    <lineage>
        <taxon>Bacteria</taxon>
        <taxon>Bacillati</taxon>
        <taxon>Bacillota</taxon>
        <taxon>Bacilli</taxon>
        <taxon>Lactobacillales</taxon>
        <taxon>Lactobacillaceae</taxon>
        <taxon>Weissella</taxon>
    </lineage>
</organism>
<dbReference type="SUPFAM" id="SSF54211">
    <property type="entry name" value="Ribosomal protein S5 domain 2-like"/>
    <property type="match status" value="1"/>
</dbReference>
<dbReference type="GO" id="GO:0019287">
    <property type="term" value="P:isopentenyl diphosphate biosynthetic process, mevalonate pathway"/>
    <property type="evidence" value="ECO:0007669"/>
    <property type="project" value="UniProtKB-UniPathway"/>
</dbReference>
<dbReference type="InterPro" id="IPR036554">
    <property type="entry name" value="GHMP_kinase_C_sf"/>
</dbReference>
<evidence type="ECO:0000313" key="10">
    <source>
        <dbReference type="Proteomes" id="UP000275836"/>
    </source>
</evidence>
<dbReference type="GO" id="GO:0005524">
    <property type="term" value="F:ATP binding"/>
    <property type="evidence" value="ECO:0007669"/>
    <property type="project" value="UniProtKB-KW"/>
</dbReference>
<evidence type="ECO:0000256" key="1">
    <source>
        <dbReference type="ARBA" id="ARBA00005017"/>
    </source>
</evidence>
<dbReference type="Pfam" id="PF00288">
    <property type="entry name" value="GHMP_kinases_N"/>
    <property type="match status" value="1"/>
</dbReference>
<evidence type="ECO:0000259" key="7">
    <source>
        <dbReference type="Pfam" id="PF00288"/>
    </source>
</evidence>
<dbReference type="Pfam" id="PF08544">
    <property type="entry name" value="GHMP_kinases_C"/>
    <property type="match status" value="1"/>
</dbReference>
<evidence type="ECO:0000313" key="9">
    <source>
        <dbReference type="EMBL" id="RRG18348.1"/>
    </source>
</evidence>
<keyword evidence="5 9" id="KW-0418">Kinase</keyword>
<dbReference type="PANTHER" id="PTHR31814">
    <property type="match status" value="1"/>
</dbReference>
<keyword evidence="4" id="KW-0547">Nucleotide-binding</keyword>
<proteinExistence type="predicted"/>
<accession>A0A3P2RLJ9</accession>